<proteinExistence type="predicted"/>
<dbReference type="AlphaFoldDB" id="A0AAD0W898"/>
<evidence type="ECO:0000313" key="1">
    <source>
        <dbReference type="EMBL" id="AXT46121.1"/>
    </source>
</evidence>
<dbReference type="EMBL" id="CP031968">
    <property type="protein sequence ID" value="AXT46121.1"/>
    <property type="molecule type" value="Genomic_DNA"/>
</dbReference>
<dbReference type="Proteomes" id="UP000259465">
    <property type="component" value="Chromosome"/>
</dbReference>
<gene>
    <name evidence="1" type="ORF">D1345_07980</name>
</gene>
<organism evidence="1 2">
    <name type="scientific">Chromobacterium rhizoryzae</name>
    <dbReference type="NCBI Taxonomy" id="1778675"/>
    <lineage>
        <taxon>Bacteria</taxon>
        <taxon>Pseudomonadati</taxon>
        <taxon>Pseudomonadota</taxon>
        <taxon>Betaproteobacteria</taxon>
        <taxon>Neisseriales</taxon>
        <taxon>Chromobacteriaceae</taxon>
        <taxon>Chromobacterium</taxon>
    </lineage>
</organism>
<accession>A0AAD0W898</accession>
<name>A0AAD0W898_9NEIS</name>
<reference evidence="1 2" key="1">
    <citation type="submission" date="2018-08" db="EMBL/GenBank/DDBJ databases">
        <title>Complete genome sequence of JP2-74.</title>
        <authorList>
            <person name="Wu L."/>
        </authorList>
    </citation>
    <scope>NUCLEOTIDE SEQUENCE [LARGE SCALE GENOMIC DNA]</scope>
    <source>
        <strain evidence="1 2">JP2-74</strain>
    </source>
</reference>
<sequence length="144" mass="16638">MSQALPPRRHYRPKPHETQATQLPFVRYLPQRGQPHHWQMPPADDYVDACAYGRECAAHLAQYLKDNPDRHNKGLLGKIAYDIDFRDPHYARGYWVGFFNYAEQLMVLGALRCDVFQHVDSVHALQRAQVAKTELEGKIPGRNS</sequence>
<protein>
    <submittedName>
        <fullName evidence="1">Uncharacterized protein</fullName>
    </submittedName>
</protein>
<dbReference type="KEGG" id="crz:D1345_07980"/>
<evidence type="ECO:0000313" key="2">
    <source>
        <dbReference type="Proteomes" id="UP000259465"/>
    </source>
</evidence>
<dbReference type="RefSeq" id="WP_107732392.1">
    <property type="nucleotide sequence ID" value="NZ_CP031968.1"/>
</dbReference>
<keyword evidence="2" id="KW-1185">Reference proteome</keyword>